<evidence type="ECO:0000256" key="4">
    <source>
        <dbReference type="ARBA" id="ARBA00023024"/>
    </source>
</evidence>
<dbReference type="SMART" id="SM00636">
    <property type="entry name" value="Glyco_18"/>
    <property type="match status" value="1"/>
</dbReference>
<dbReference type="EMBL" id="JALIGE010000068">
    <property type="protein sequence ID" value="MCS2160326.1"/>
    <property type="molecule type" value="Genomic_DNA"/>
</dbReference>
<comment type="caution">
    <text evidence="11">The sequence shown here is derived from an EMBL/GenBank/DDBJ whole genome shotgun (WGS) entry which is preliminary data.</text>
</comment>
<dbReference type="InterPro" id="IPR029070">
    <property type="entry name" value="Chitinase_insertion_sf"/>
</dbReference>
<organism evidence="11 12">
    <name type="scientific">Scandinavium hiltneri</name>
    <dbReference type="NCBI Taxonomy" id="2926519"/>
    <lineage>
        <taxon>Bacteria</taxon>
        <taxon>Pseudomonadati</taxon>
        <taxon>Pseudomonadota</taxon>
        <taxon>Gammaproteobacteria</taxon>
        <taxon>Enterobacterales</taxon>
        <taxon>Enterobacteriaceae</taxon>
        <taxon>Scandinavium</taxon>
    </lineage>
</organism>
<keyword evidence="5" id="KW-0119">Carbohydrate metabolism</keyword>
<dbReference type="InterPro" id="IPR003610">
    <property type="entry name" value="CBM5/12"/>
</dbReference>
<dbReference type="Gene3D" id="3.10.50.10">
    <property type="match status" value="1"/>
</dbReference>
<dbReference type="EC" id="3.2.1.14" evidence="2"/>
<evidence type="ECO:0000256" key="9">
    <source>
        <dbReference type="SAM" id="SignalP"/>
    </source>
</evidence>
<dbReference type="PANTHER" id="PTHR11177:SF317">
    <property type="entry name" value="CHITINASE 12-RELATED"/>
    <property type="match status" value="1"/>
</dbReference>
<evidence type="ECO:0000313" key="11">
    <source>
        <dbReference type="EMBL" id="MCS2160326.1"/>
    </source>
</evidence>
<reference evidence="11 12" key="1">
    <citation type="submission" date="2022-04" db="EMBL/GenBank/DDBJ databases">
        <title>Proposal of a three novel species of Scandinavium, Scandinavium hiltneri, Scandinavium manionii, Scandinavium tedordense.</title>
        <authorList>
            <person name="Maddock D.W."/>
            <person name="Brady C.L."/>
            <person name="Denman S."/>
            <person name="Arnold D."/>
        </authorList>
    </citation>
    <scope>NUCLEOTIDE SEQUENCE [LARGE SCALE GENOMIC DNA]</scope>
    <source>
        <strain evidence="11 12">H11S7</strain>
    </source>
</reference>
<feature type="signal peptide" evidence="9">
    <location>
        <begin position="1"/>
        <end position="18"/>
    </location>
</feature>
<dbReference type="Gene3D" id="2.10.10.20">
    <property type="entry name" value="Carbohydrate-binding module superfamily 5/12"/>
    <property type="match status" value="1"/>
</dbReference>
<feature type="chain" id="PRO_5046388763" description="chitinase" evidence="9">
    <location>
        <begin position="19"/>
        <end position="774"/>
    </location>
</feature>
<dbReference type="PANTHER" id="PTHR11177">
    <property type="entry name" value="CHITINASE"/>
    <property type="match status" value="1"/>
</dbReference>
<keyword evidence="3 8" id="KW-0378">Hydrolase</keyword>
<dbReference type="InterPro" id="IPR011583">
    <property type="entry name" value="Chitinase_II/V-like_cat"/>
</dbReference>
<keyword evidence="7" id="KW-0624">Polysaccharide degradation</keyword>
<dbReference type="SUPFAM" id="SSF51445">
    <property type="entry name" value="(Trans)glycosidases"/>
    <property type="match status" value="1"/>
</dbReference>
<evidence type="ECO:0000256" key="8">
    <source>
        <dbReference type="RuleBase" id="RU000489"/>
    </source>
</evidence>
<evidence type="ECO:0000256" key="1">
    <source>
        <dbReference type="ARBA" id="ARBA00000822"/>
    </source>
</evidence>
<dbReference type="InterPro" id="IPR001579">
    <property type="entry name" value="Glyco_hydro_18_chit_AS"/>
</dbReference>
<dbReference type="Pfam" id="PF00704">
    <property type="entry name" value="Glyco_hydro_18"/>
    <property type="match status" value="1"/>
</dbReference>
<dbReference type="InterPro" id="IPR017853">
    <property type="entry name" value="GH"/>
</dbReference>
<keyword evidence="12" id="KW-1185">Reference proteome</keyword>
<dbReference type="CDD" id="cd12215">
    <property type="entry name" value="ChiC_BD"/>
    <property type="match status" value="1"/>
</dbReference>
<dbReference type="SUPFAM" id="SSF51055">
    <property type="entry name" value="Carbohydrate binding domain"/>
    <property type="match status" value="1"/>
</dbReference>
<keyword evidence="9" id="KW-0732">Signal</keyword>
<accession>A0ABT2DXH7</accession>
<dbReference type="PROSITE" id="PS51910">
    <property type="entry name" value="GH18_2"/>
    <property type="match status" value="1"/>
</dbReference>
<gene>
    <name evidence="11" type="ORF">MUU47_04140</name>
</gene>
<feature type="domain" description="GH18" evidence="10">
    <location>
        <begin position="165"/>
        <end position="527"/>
    </location>
</feature>
<proteinExistence type="predicted"/>
<dbReference type="Proteomes" id="UP001205357">
    <property type="component" value="Unassembled WGS sequence"/>
</dbReference>
<sequence length="774" mass="85206">MIGLSIIAAGAASSTAFAQITANDDLNRLEGTNGNTMMRSSDNGQTWLALETTSTGETYGVNNNFPGSQTVIVANQINQVLTTPTWDENQTYGTAGTRVRYQGYYWTNQWWAGPGEKPGVESVWLKGEATNLQQNILGTFNFTPWTGETAEAYQQEQKQKVAGQRKVVGYFPEWGVYDAHNNFTPIKVNTSLISHLNYGFAVIKNGVVVMHDTEKAPELMKDLATRMAASGVKYMISIGGWDNSQEGVFEAATATAAGTERLAQSMVDYMLQWKFDGIDIDWEYPDTEAEKNQFTSLIQLLRSKLDAQGLKDDKYYQLSSAVTTNHNNIQYINPEVTAPLLDSVNVMAYDIHGAFDPITGHNAPQFANSKDADQKLNVSSTMQEYANTWHVPKSKLLMGVPFYGRGWGNVEPTEIIPGLPGLFAPGSATVKGKWDDVGQFTGTNPWYTLKEKLAQGYTRYWDSESHVPYMYNPTTKVLLTYDDPQSISEKVDYINQQGFAGAIIWDISGDTSNYELGKIVGDILQTSVVTGDDVKSFAVEHGDEKLSAYSINIEMSKEAYQSKKYYLHLEKIAPYANAPKNDVRSYDECYIDKGVMTKCPNVSVENDSAGNVKISYPRANLLVGSVVSLVENDSNKTVVKKLDMTQPSLNLATADDILQMRYVPAVKGATAATIEVDVPVTLKNSANILAYFINDEGVGTLTGGGSCGGIGYKQKNSDVAMEWFRTTKNQKSVSSLVAGDVVSVYLKDNTCMFSKDPKATKLLKSMVITPEMLK</sequence>
<evidence type="ECO:0000256" key="5">
    <source>
        <dbReference type="ARBA" id="ARBA00023277"/>
    </source>
</evidence>
<dbReference type="InterPro" id="IPR050314">
    <property type="entry name" value="Glycosyl_Hydrlase_18"/>
</dbReference>
<dbReference type="SUPFAM" id="SSF54556">
    <property type="entry name" value="Chitinase insertion domain"/>
    <property type="match status" value="1"/>
</dbReference>
<protein>
    <recommendedName>
        <fullName evidence="2">chitinase</fullName>
        <ecNumber evidence="2">3.2.1.14</ecNumber>
    </recommendedName>
</protein>
<comment type="catalytic activity">
    <reaction evidence="1">
        <text>Random endo-hydrolysis of N-acetyl-beta-D-glucosaminide (1-&gt;4)-beta-linkages in chitin and chitodextrins.</text>
        <dbReference type="EC" id="3.2.1.14"/>
    </reaction>
</comment>
<dbReference type="InterPro" id="IPR001223">
    <property type="entry name" value="Glyco_hydro18_cat"/>
</dbReference>
<dbReference type="InterPro" id="IPR036573">
    <property type="entry name" value="CBM_sf_5/12"/>
</dbReference>
<evidence type="ECO:0000259" key="10">
    <source>
        <dbReference type="PROSITE" id="PS51910"/>
    </source>
</evidence>
<evidence type="ECO:0000313" key="12">
    <source>
        <dbReference type="Proteomes" id="UP001205357"/>
    </source>
</evidence>
<evidence type="ECO:0000256" key="7">
    <source>
        <dbReference type="ARBA" id="ARBA00023326"/>
    </source>
</evidence>
<keyword evidence="4" id="KW-0146">Chitin degradation</keyword>
<dbReference type="PROSITE" id="PS01095">
    <property type="entry name" value="GH18_1"/>
    <property type="match status" value="1"/>
</dbReference>
<dbReference type="SMART" id="SM00495">
    <property type="entry name" value="ChtBD3"/>
    <property type="match status" value="1"/>
</dbReference>
<dbReference type="GO" id="GO:0016787">
    <property type="term" value="F:hydrolase activity"/>
    <property type="evidence" value="ECO:0007669"/>
    <property type="project" value="UniProtKB-KW"/>
</dbReference>
<keyword evidence="6 8" id="KW-0326">Glycosidase</keyword>
<evidence type="ECO:0000256" key="6">
    <source>
        <dbReference type="ARBA" id="ARBA00023295"/>
    </source>
</evidence>
<evidence type="ECO:0000256" key="3">
    <source>
        <dbReference type="ARBA" id="ARBA00022801"/>
    </source>
</evidence>
<name>A0ABT2DXH7_9ENTR</name>
<dbReference type="Gene3D" id="3.20.20.80">
    <property type="entry name" value="Glycosidases"/>
    <property type="match status" value="1"/>
</dbReference>
<evidence type="ECO:0000256" key="2">
    <source>
        <dbReference type="ARBA" id="ARBA00012729"/>
    </source>
</evidence>